<feature type="transmembrane region" description="Helical" evidence="11">
    <location>
        <begin position="457"/>
        <end position="475"/>
    </location>
</feature>
<keyword evidence="4 11" id="KW-1133">Transmembrane helix</keyword>
<dbReference type="InterPro" id="IPR050549">
    <property type="entry name" value="MFS_Trehalose_Transporter"/>
</dbReference>
<proteinExistence type="inferred from homology"/>
<reference evidence="13 14" key="1">
    <citation type="journal article" date="2018" name="Gigascience">
        <title>Genomes of trombidid mites reveal novel predicted allergens and laterally-transferred genes associated with secondary metabolism.</title>
        <authorList>
            <person name="Dong X."/>
            <person name="Chaisiri K."/>
            <person name="Xia D."/>
            <person name="Armstrong S.D."/>
            <person name="Fang Y."/>
            <person name="Donnelly M.J."/>
            <person name="Kadowaki T."/>
            <person name="McGarry J.W."/>
            <person name="Darby A.C."/>
            <person name="Makepeace B.L."/>
        </authorList>
    </citation>
    <scope>NUCLEOTIDE SEQUENCE [LARGE SCALE GENOMIC DNA]</scope>
    <source>
        <strain evidence="13">UoL-UT</strain>
    </source>
</reference>
<dbReference type="InterPro" id="IPR005829">
    <property type="entry name" value="Sugar_transporter_CS"/>
</dbReference>
<dbReference type="PROSITE" id="PS00216">
    <property type="entry name" value="SUGAR_TRANSPORT_1"/>
    <property type="match status" value="1"/>
</dbReference>
<evidence type="ECO:0000313" key="14">
    <source>
        <dbReference type="Proteomes" id="UP000288716"/>
    </source>
</evidence>
<accession>A0A443SUQ5</accession>
<keyword evidence="14" id="KW-1185">Reference proteome</keyword>
<feature type="compositionally biased region" description="Basic and acidic residues" evidence="10">
    <location>
        <begin position="568"/>
        <end position="577"/>
    </location>
</feature>
<keyword evidence="3 11" id="KW-0812">Transmembrane</keyword>
<feature type="transmembrane region" description="Helical" evidence="11">
    <location>
        <begin position="339"/>
        <end position="358"/>
    </location>
</feature>
<name>A0A443SUQ5_9ACAR</name>
<feature type="domain" description="Major facilitator superfamily (MFS) profile" evidence="12">
    <location>
        <begin position="14"/>
        <end position="479"/>
    </location>
</feature>
<feature type="transmembrane region" description="Helical" evidence="11">
    <location>
        <begin position="59"/>
        <end position="77"/>
    </location>
</feature>
<evidence type="ECO:0000256" key="3">
    <source>
        <dbReference type="ARBA" id="ARBA00022692"/>
    </source>
</evidence>
<dbReference type="AlphaFoldDB" id="A0A443SUQ5"/>
<evidence type="ECO:0000256" key="11">
    <source>
        <dbReference type="SAM" id="Phobius"/>
    </source>
</evidence>
<dbReference type="Proteomes" id="UP000288716">
    <property type="component" value="Unassembled WGS sequence"/>
</dbReference>
<evidence type="ECO:0000256" key="1">
    <source>
        <dbReference type="ARBA" id="ARBA00004651"/>
    </source>
</evidence>
<evidence type="ECO:0000256" key="5">
    <source>
        <dbReference type="ARBA" id="ARBA00023136"/>
    </source>
</evidence>
<keyword evidence="8" id="KW-0813">Transport</keyword>
<comment type="caution">
    <text evidence="13">The sequence shown here is derived from an EMBL/GenBank/DDBJ whole genome shotgun (WGS) entry which is preliminary data.</text>
</comment>
<feature type="transmembrane region" description="Helical" evidence="11">
    <location>
        <begin position="424"/>
        <end position="445"/>
    </location>
</feature>
<keyword evidence="2" id="KW-1003">Cell membrane</keyword>
<dbReference type="InterPro" id="IPR005828">
    <property type="entry name" value="MFS_sugar_transport-like"/>
</dbReference>
<dbReference type="InterPro" id="IPR003663">
    <property type="entry name" value="Sugar/inositol_transpt"/>
</dbReference>
<dbReference type="GO" id="GO:0022857">
    <property type="term" value="F:transmembrane transporter activity"/>
    <property type="evidence" value="ECO:0007669"/>
    <property type="project" value="InterPro"/>
</dbReference>
<feature type="coiled-coil region" evidence="9">
    <location>
        <begin position="221"/>
        <end position="248"/>
    </location>
</feature>
<dbReference type="Gene3D" id="1.20.1250.20">
    <property type="entry name" value="MFS general substrate transporter like domains"/>
    <property type="match status" value="1"/>
</dbReference>
<evidence type="ECO:0000256" key="7">
    <source>
        <dbReference type="ARBA" id="ARBA00024348"/>
    </source>
</evidence>
<feature type="transmembrane region" description="Helical" evidence="11">
    <location>
        <begin position="112"/>
        <end position="133"/>
    </location>
</feature>
<dbReference type="VEuPathDB" id="VectorBase:LDEU000796"/>
<feature type="transmembrane region" description="Helical" evidence="11">
    <location>
        <begin position="388"/>
        <end position="412"/>
    </location>
</feature>
<dbReference type="FunFam" id="1.20.1250.20:FF:000055">
    <property type="entry name" value="Facilitated trehalose transporter Tret1-2 homolog"/>
    <property type="match status" value="1"/>
</dbReference>
<dbReference type="OrthoDB" id="6480153at2759"/>
<evidence type="ECO:0000256" key="2">
    <source>
        <dbReference type="ARBA" id="ARBA00022475"/>
    </source>
</evidence>
<dbReference type="Pfam" id="PF00083">
    <property type="entry name" value="Sugar_tr"/>
    <property type="match status" value="1"/>
</dbReference>
<feature type="transmembrane region" description="Helical" evidence="11">
    <location>
        <begin position="180"/>
        <end position="199"/>
    </location>
</feature>
<dbReference type="EMBL" id="NCKV01000226">
    <property type="protein sequence ID" value="RWS31239.1"/>
    <property type="molecule type" value="Genomic_DNA"/>
</dbReference>
<organism evidence="13 14">
    <name type="scientific">Leptotrombidium deliense</name>
    <dbReference type="NCBI Taxonomy" id="299467"/>
    <lineage>
        <taxon>Eukaryota</taxon>
        <taxon>Metazoa</taxon>
        <taxon>Ecdysozoa</taxon>
        <taxon>Arthropoda</taxon>
        <taxon>Chelicerata</taxon>
        <taxon>Arachnida</taxon>
        <taxon>Acari</taxon>
        <taxon>Acariformes</taxon>
        <taxon>Trombidiformes</taxon>
        <taxon>Prostigmata</taxon>
        <taxon>Anystina</taxon>
        <taxon>Parasitengona</taxon>
        <taxon>Trombiculoidea</taxon>
        <taxon>Trombiculidae</taxon>
        <taxon>Leptotrombidium</taxon>
    </lineage>
</organism>
<evidence type="ECO:0000256" key="9">
    <source>
        <dbReference type="SAM" id="Coils"/>
    </source>
</evidence>
<comment type="subcellular location">
    <subcellularLocation>
        <location evidence="1">Cell membrane</location>
        <topology evidence="1">Multi-pass membrane protein</topology>
    </subcellularLocation>
</comment>
<comment type="similarity">
    <text evidence="7">Belongs to the major facilitator superfamily. Sugar transporter (TC 2.A.1.1) family. Trehalose transporter subfamily.</text>
</comment>
<evidence type="ECO:0000313" key="13">
    <source>
        <dbReference type="EMBL" id="RWS31239.1"/>
    </source>
</evidence>
<dbReference type="PROSITE" id="PS50850">
    <property type="entry name" value="MFS"/>
    <property type="match status" value="1"/>
</dbReference>
<evidence type="ECO:0000256" key="10">
    <source>
        <dbReference type="SAM" id="MobiDB-lite"/>
    </source>
</evidence>
<dbReference type="SUPFAM" id="SSF103473">
    <property type="entry name" value="MFS general substrate transporter"/>
    <property type="match status" value="1"/>
</dbReference>
<dbReference type="InterPro" id="IPR020846">
    <property type="entry name" value="MFS_dom"/>
</dbReference>
<evidence type="ECO:0000256" key="6">
    <source>
        <dbReference type="ARBA" id="ARBA00023180"/>
    </source>
</evidence>
<keyword evidence="9" id="KW-0175">Coiled coil</keyword>
<feature type="compositionally biased region" description="Low complexity" evidence="10">
    <location>
        <begin position="516"/>
        <end position="554"/>
    </location>
</feature>
<evidence type="ECO:0000259" key="12">
    <source>
        <dbReference type="PROSITE" id="PS50850"/>
    </source>
</evidence>
<protein>
    <submittedName>
        <fullName evidence="13">Facilitated trehalose transporter Tret1-like protein</fullName>
    </submittedName>
</protein>
<keyword evidence="6" id="KW-0325">Glycoprotein</keyword>
<dbReference type="PANTHER" id="PTHR48021">
    <property type="match status" value="1"/>
</dbReference>
<sequence length="577" mass="61399">MPANVEASTNVYFAAGAALLGALCVGLAIGYSGPALETMLEKPGVNNTELRIAKKGDESIVGASIAIGALVGSLVAAPMSQFAGRKRSLVIIGIPFAIGCGIIFIAKSLLFVIIGRIVIGFFTGMICVVAPSYVVEISTPTTRGFLGAGFQVFITIGIFLMALFGIFATVSFNYFFNWRYLALVSAIPAIAMSILMLGMPESPTWLLTKYGRGSVKPEKALTRLRTSKSDIQGELDEMQEQANATKNLTFTVDQLQKPEYWKPLVLGIALMFFQQFSGINIVIFFQTQILRDARGNDNATEEESANYASIGTAISTFAQIVATIGAAFLIDRLGRRKMLLISGGGHAISLFVLGFYFYSKPAAVAVPGNGTALTTAVLEAPKSGLPTFIPVLCLVVYIISFSMGYGPIPWLMIPEMTPAAVRSLVTAICSSVNWICAFITAFTFGPLIDAVGNATGFWLYAVICVLSCVFVLFFLPETKGKTFDEIQREFSGNPTKEPSVTSKTQPPQTPQPTAVPVPVTETKLTPAPKSAAAPKSTTAPKSTLSTKSTASTKSGVSPKASPTTLPKASKENVETKV</sequence>
<feature type="transmembrane region" description="Helical" evidence="11">
    <location>
        <begin position="264"/>
        <end position="285"/>
    </location>
</feature>
<evidence type="ECO:0000256" key="8">
    <source>
        <dbReference type="RuleBase" id="RU003346"/>
    </source>
</evidence>
<dbReference type="NCBIfam" id="TIGR00879">
    <property type="entry name" value="SP"/>
    <property type="match status" value="1"/>
</dbReference>
<feature type="transmembrane region" description="Helical" evidence="11">
    <location>
        <begin position="89"/>
        <end position="106"/>
    </location>
</feature>
<dbReference type="PROSITE" id="PS00217">
    <property type="entry name" value="SUGAR_TRANSPORT_2"/>
    <property type="match status" value="1"/>
</dbReference>
<dbReference type="InterPro" id="IPR036259">
    <property type="entry name" value="MFS_trans_sf"/>
</dbReference>
<gene>
    <name evidence="13" type="ORF">B4U80_08271</name>
</gene>
<feature type="region of interest" description="Disordered" evidence="10">
    <location>
        <begin position="489"/>
        <end position="577"/>
    </location>
</feature>
<feature type="transmembrane region" description="Helical" evidence="11">
    <location>
        <begin position="145"/>
        <end position="168"/>
    </location>
</feature>
<dbReference type="PRINTS" id="PR00171">
    <property type="entry name" value="SUGRTRNSPORT"/>
</dbReference>
<feature type="transmembrane region" description="Helical" evidence="11">
    <location>
        <begin position="12"/>
        <end position="31"/>
    </location>
</feature>
<keyword evidence="5 11" id="KW-0472">Membrane</keyword>
<dbReference type="STRING" id="299467.A0A443SUQ5"/>
<dbReference type="PANTHER" id="PTHR48021:SF1">
    <property type="entry name" value="GH07001P-RELATED"/>
    <property type="match status" value="1"/>
</dbReference>
<evidence type="ECO:0000256" key="4">
    <source>
        <dbReference type="ARBA" id="ARBA00022989"/>
    </source>
</evidence>
<dbReference type="GO" id="GO:0005886">
    <property type="term" value="C:plasma membrane"/>
    <property type="evidence" value="ECO:0007669"/>
    <property type="project" value="UniProtKB-SubCell"/>
</dbReference>